<evidence type="ECO:0000313" key="4">
    <source>
        <dbReference type="EMBL" id="CEM25169.1"/>
    </source>
</evidence>
<dbReference type="InterPro" id="IPR018170">
    <property type="entry name" value="Aldo/ket_reductase_CS"/>
</dbReference>
<evidence type="ECO:0000256" key="1">
    <source>
        <dbReference type="ARBA" id="ARBA00023002"/>
    </source>
</evidence>
<dbReference type="AlphaFoldDB" id="A0A0G4G9B9"/>
<feature type="chain" id="PRO_5005189688" description="NADP-dependent oxidoreductase domain-containing protein" evidence="2">
    <location>
        <begin position="24"/>
        <end position="438"/>
    </location>
</feature>
<dbReference type="PANTHER" id="PTHR43364">
    <property type="entry name" value="NADH-SPECIFIC METHYLGLYOXAL REDUCTASE-RELATED"/>
    <property type="match status" value="1"/>
</dbReference>
<gene>
    <name evidence="4" type="ORF">Vbra_3327</name>
</gene>
<dbReference type="PROSITE" id="PS00062">
    <property type="entry name" value="ALDOKETO_REDUCTASE_2"/>
    <property type="match status" value="1"/>
</dbReference>
<dbReference type="InParanoid" id="A0A0G4G9B9"/>
<sequence>MMRSILPRCLFLLACQAAHYVDCGTLTDARAAAFTARPLSALPRPRRDGIFAVRTVPEVAADVTSTYDIGPIGVGTLAWGDPKRGFVAEGAVSAEPSSESRPFGPDDVEMSGSMLVDAGITFFDTAEVYGYQNIPNGYQSEQLLGKLGKKRPSVRVATKFFPLLWTNALGVGGGFRWGSEAVSRAIDNSLARLDGVPIALFQLHFPFPYIGGYPALAEGLAKARLDGKCQHIGVSNFDIKELPQMERELSKWNTPTVSNQIPLSLIDQRYLVDGSLEYCFERGITPIAHSPLAQGKLTTRAVEASTADASPRGKDGGRLSRIQAALQRLTPQINARVVEERQRSASAGGASAASPVDWLVGAFQTATADERRGEGAGGANDGSIVTPTQVALNWCRSKGAAPIPGVKNVQQAKEVIVCSSWSLTEDEVAELDEASRSG</sequence>
<dbReference type="PANTHER" id="PTHR43364:SF4">
    <property type="entry name" value="NAD(P)-LINKED OXIDOREDUCTASE SUPERFAMILY PROTEIN"/>
    <property type="match status" value="1"/>
</dbReference>
<dbReference type="InterPro" id="IPR036812">
    <property type="entry name" value="NAD(P)_OxRdtase_dom_sf"/>
</dbReference>
<dbReference type="InterPro" id="IPR023210">
    <property type="entry name" value="NADP_OxRdtase_dom"/>
</dbReference>
<dbReference type="InterPro" id="IPR050523">
    <property type="entry name" value="AKR_Detox_Biosynth"/>
</dbReference>
<protein>
    <recommendedName>
        <fullName evidence="3">NADP-dependent oxidoreductase domain-containing protein</fullName>
    </recommendedName>
</protein>
<dbReference type="Gene3D" id="3.20.20.100">
    <property type="entry name" value="NADP-dependent oxidoreductase domain"/>
    <property type="match status" value="1"/>
</dbReference>
<proteinExistence type="predicted"/>
<dbReference type="SUPFAM" id="SSF51430">
    <property type="entry name" value="NAD(P)-linked oxidoreductase"/>
    <property type="match status" value="1"/>
</dbReference>
<feature type="signal peptide" evidence="2">
    <location>
        <begin position="1"/>
        <end position="23"/>
    </location>
</feature>
<feature type="domain" description="NADP-dependent oxidoreductase" evidence="3">
    <location>
        <begin position="112"/>
        <end position="435"/>
    </location>
</feature>
<dbReference type="PhylomeDB" id="A0A0G4G9B9"/>
<dbReference type="STRING" id="1169540.A0A0G4G9B9"/>
<name>A0A0G4G9B9_VITBC</name>
<dbReference type="Proteomes" id="UP000041254">
    <property type="component" value="Unassembled WGS sequence"/>
</dbReference>
<keyword evidence="2" id="KW-0732">Signal</keyword>
<organism evidence="4 5">
    <name type="scientific">Vitrella brassicaformis (strain CCMP3155)</name>
    <dbReference type="NCBI Taxonomy" id="1169540"/>
    <lineage>
        <taxon>Eukaryota</taxon>
        <taxon>Sar</taxon>
        <taxon>Alveolata</taxon>
        <taxon>Colpodellida</taxon>
        <taxon>Vitrellaceae</taxon>
        <taxon>Vitrella</taxon>
    </lineage>
</organism>
<evidence type="ECO:0000259" key="3">
    <source>
        <dbReference type="Pfam" id="PF00248"/>
    </source>
</evidence>
<reference evidence="4 5" key="1">
    <citation type="submission" date="2014-11" db="EMBL/GenBank/DDBJ databases">
        <authorList>
            <person name="Zhu J."/>
            <person name="Qi W."/>
            <person name="Song R."/>
        </authorList>
    </citation>
    <scope>NUCLEOTIDE SEQUENCE [LARGE SCALE GENOMIC DNA]</scope>
</reference>
<keyword evidence="1" id="KW-0560">Oxidoreductase</keyword>
<keyword evidence="5" id="KW-1185">Reference proteome</keyword>
<accession>A0A0G4G9B9</accession>
<evidence type="ECO:0000313" key="5">
    <source>
        <dbReference type="Proteomes" id="UP000041254"/>
    </source>
</evidence>
<dbReference type="VEuPathDB" id="CryptoDB:Vbra_3327"/>
<dbReference type="Pfam" id="PF00248">
    <property type="entry name" value="Aldo_ket_red"/>
    <property type="match status" value="1"/>
</dbReference>
<dbReference type="EMBL" id="CDMY01000592">
    <property type="protein sequence ID" value="CEM25169.1"/>
    <property type="molecule type" value="Genomic_DNA"/>
</dbReference>
<dbReference type="OrthoDB" id="40334at2759"/>
<dbReference type="GO" id="GO:0016491">
    <property type="term" value="F:oxidoreductase activity"/>
    <property type="evidence" value="ECO:0007669"/>
    <property type="project" value="UniProtKB-KW"/>
</dbReference>
<evidence type="ECO:0000256" key="2">
    <source>
        <dbReference type="SAM" id="SignalP"/>
    </source>
</evidence>